<proteinExistence type="predicted"/>
<evidence type="ECO:0000313" key="1">
    <source>
        <dbReference type="EMBL" id="MFC7405192.1"/>
    </source>
</evidence>
<dbReference type="Proteomes" id="UP001596455">
    <property type="component" value="Unassembled WGS sequence"/>
</dbReference>
<dbReference type="RefSeq" id="WP_382393301.1">
    <property type="nucleotide sequence ID" value="NZ_JBHTCQ010000001.1"/>
</dbReference>
<keyword evidence="2" id="KW-1185">Reference proteome</keyword>
<sequence length="453" mass="48319">MDLSGGHGSRLTPGARGAPPGVSRRNFLLGAGALGGTAALGLAGCSGQATAASGTTIDFWHLLTGPDGAILTGMLDEYMADNPDVSVNQTVLAWGAPYYTKLSMASVGGRAPDVAVMHVARMPGYAPGGLMDSWDLDLLEELGVGPDTFPEAVWQKGVYDGEVKAISLDMHPFVLFYNTDIAEQAGALGSDGLLEGIDTEEGFRDVALRMAEVTGGHGLAWGFLDDNVNQWRMFNTWYSQMGATINLPEGGPMEIDTDAAVRSLEWIRSLLDDQVASSSNLGSTAIAEFGTQRAGMYMGGVWEIASYRDSGVPFGMQMVPPIFGRPAAYCDSHSFVLPHQSNPDPGRRRAVHEMVAAILKASVQWADAGHLPVYLPVLESPEYAALDPQANYAEAADYAVYDPPAYFTGSGADFSEFFGEEMLRVLTGAIPPEQGLERFTNRINQLLAKPSPL</sequence>
<dbReference type="EMBL" id="JBHTCQ010000001">
    <property type="protein sequence ID" value="MFC7405192.1"/>
    <property type="molecule type" value="Genomic_DNA"/>
</dbReference>
<name>A0ABW2Q961_9MICO</name>
<dbReference type="InterPro" id="IPR006059">
    <property type="entry name" value="SBP"/>
</dbReference>
<gene>
    <name evidence="1" type="ORF">ACFQQL_08745</name>
</gene>
<dbReference type="PROSITE" id="PS51318">
    <property type="entry name" value="TAT"/>
    <property type="match status" value="1"/>
</dbReference>
<dbReference type="Gene3D" id="3.40.190.10">
    <property type="entry name" value="Periplasmic binding protein-like II"/>
    <property type="match status" value="1"/>
</dbReference>
<dbReference type="InterPro" id="IPR050490">
    <property type="entry name" value="Bact_solute-bd_prot1"/>
</dbReference>
<accession>A0ABW2Q961</accession>
<protein>
    <submittedName>
        <fullName evidence="1">Extracellular solute-binding protein</fullName>
    </submittedName>
</protein>
<reference evidence="2" key="1">
    <citation type="journal article" date="2019" name="Int. J. Syst. Evol. Microbiol.">
        <title>The Global Catalogue of Microorganisms (GCM) 10K type strain sequencing project: providing services to taxonomists for standard genome sequencing and annotation.</title>
        <authorList>
            <consortium name="The Broad Institute Genomics Platform"/>
            <consortium name="The Broad Institute Genome Sequencing Center for Infectious Disease"/>
            <person name="Wu L."/>
            <person name="Ma J."/>
        </authorList>
    </citation>
    <scope>NUCLEOTIDE SEQUENCE [LARGE SCALE GENOMIC DNA]</scope>
    <source>
        <strain evidence="2">JCM 1490</strain>
    </source>
</reference>
<dbReference type="PANTHER" id="PTHR43649:SF14">
    <property type="entry name" value="BLR3389 PROTEIN"/>
    <property type="match status" value="1"/>
</dbReference>
<dbReference type="Pfam" id="PF13416">
    <property type="entry name" value="SBP_bac_8"/>
    <property type="match status" value="1"/>
</dbReference>
<evidence type="ECO:0000313" key="2">
    <source>
        <dbReference type="Proteomes" id="UP001596455"/>
    </source>
</evidence>
<comment type="caution">
    <text evidence="1">The sequence shown here is derived from an EMBL/GenBank/DDBJ whole genome shotgun (WGS) entry which is preliminary data.</text>
</comment>
<dbReference type="SUPFAM" id="SSF53850">
    <property type="entry name" value="Periplasmic binding protein-like II"/>
    <property type="match status" value="1"/>
</dbReference>
<dbReference type="InterPro" id="IPR006311">
    <property type="entry name" value="TAT_signal"/>
</dbReference>
<dbReference type="PANTHER" id="PTHR43649">
    <property type="entry name" value="ARABINOSE-BINDING PROTEIN-RELATED"/>
    <property type="match status" value="1"/>
</dbReference>
<organism evidence="1 2">
    <name type="scientific">Georgenia alba</name>
    <dbReference type="NCBI Taxonomy" id="2233858"/>
    <lineage>
        <taxon>Bacteria</taxon>
        <taxon>Bacillati</taxon>
        <taxon>Actinomycetota</taxon>
        <taxon>Actinomycetes</taxon>
        <taxon>Micrococcales</taxon>
        <taxon>Bogoriellaceae</taxon>
        <taxon>Georgenia</taxon>
    </lineage>
</organism>